<dbReference type="EMBL" id="JAZHYN010000003">
    <property type="protein sequence ID" value="MEF3365279.1"/>
    <property type="molecule type" value="Genomic_DNA"/>
</dbReference>
<keyword evidence="1" id="KW-0812">Transmembrane</keyword>
<accession>A0ABU7XD16</accession>
<evidence type="ECO:0000313" key="3">
    <source>
        <dbReference type="Proteomes" id="UP001350748"/>
    </source>
</evidence>
<keyword evidence="1" id="KW-1133">Transmembrane helix</keyword>
<feature type="transmembrane region" description="Helical" evidence="1">
    <location>
        <begin position="262"/>
        <end position="286"/>
    </location>
</feature>
<sequence>MMEKGFWRGFAPLLAFYGATALSFQIDLYMIAPLGSGAPTAYLTLTRVAALDLVLMGASGAVASLLVAKARLAGEAQEAIPQICWLASLIGFGAGVLGALLYPGLIIGMTGRADIAAVAISATIWFALASPFRFFVNVGSFSLHALGDGASVVRWKLGGVAAKIAANWLCMDILGFGFIGCFIAGFAISVVSSIWIFRRVASHGVALFAVPKWTYARVFLHSIFFEAQRLFWPQMAMSVSVILFSMPWLGQVDYRRLDAFSAGQILILFILTPMTALTRFFALRLAGLSETQMAAFAQTLWIKGTPIVSAVAALLFALSGPLGSAIYRQEGPWWLTLVEALALSLPIRYVTNVMRAVLHARASFAAAAVSDSFASWSIAVPLLALGLFLDEPWVAYLSLLAPEAFGALCLARRMPFSTRQAVEDAFGRLQRQSDSF</sequence>
<feature type="transmembrane region" description="Helical" evidence="1">
    <location>
        <begin position="80"/>
        <end position="103"/>
    </location>
</feature>
<keyword evidence="3" id="KW-1185">Reference proteome</keyword>
<dbReference type="RefSeq" id="WP_332080184.1">
    <property type="nucleotide sequence ID" value="NZ_JAZHYN010000003.1"/>
</dbReference>
<dbReference type="Proteomes" id="UP001350748">
    <property type="component" value="Unassembled WGS sequence"/>
</dbReference>
<feature type="transmembrane region" description="Helical" evidence="1">
    <location>
        <begin position="45"/>
        <end position="68"/>
    </location>
</feature>
<name>A0ABU7XD16_9HYPH</name>
<feature type="transmembrane region" description="Helical" evidence="1">
    <location>
        <begin position="232"/>
        <end position="250"/>
    </location>
</feature>
<feature type="transmembrane region" description="Helical" evidence="1">
    <location>
        <begin position="115"/>
        <end position="136"/>
    </location>
</feature>
<evidence type="ECO:0000313" key="2">
    <source>
        <dbReference type="EMBL" id="MEF3365279.1"/>
    </source>
</evidence>
<comment type="caution">
    <text evidence="2">The sequence shown here is derived from an EMBL/GenBank/DDBJ whole genome shotgun (WGS) entry which is preliminary data.</text>
</comment>
<dbReference type="NCBIfam" id="NF045578">
    <property type="entry name" value="export_MbnM"/>
    <property type="match status" value="1"/>
</dbReference>
<feature type="transmembrane region" description="Helical" evidence="1">
    <location>
        <begin position="363"/>
        <end position="387"/>
    </location>
</feature>
<dbReference type="InterPro" id="IPR054667">
    <property type="entry name" value="Export_MbnM"/>
</dbReference>
<proteinExistence type="predicted"/>
<reference evidence="2 3" key="1">
    <citation type="submission" date="2024-02" db="EMBL/GenBank/DDBJ databases">
        <authorList>
            <person name="Grouzdev D."/>
        </authorList>
    </citation>
    <scope>NUCLEOTIDE SEQUENCE [LARGE SCALE GENOMIC DNA]</scope>
    <source>
        <strain evidence="2 3">9N</strain>
    </source>
</reference>
<protein>
    <submittedName>
        <fullName evidence="2">Methanobactin export MATE transporter MbnM</fullName>
    </submittedName>
</protein>
<gene>
    <name evidence="2" type="primary">mbnM</name>
    <name evidence="2" type="ORF">V3H18_01895</name>
</gene>
<organism evidence="2 3">
    <name type="scientific">Methylocystis borbori</name>
    <dbReference type="NCBI Taxonomy" id="3118750"/>
    <lineage>
        <taxon>Bacteria</taxon>
        <taxon>Pseudomonadati</taxon>
        <taxon>Pseudomonadota</taxon>
        <taxon>Alphaproteobacteria</taxon>
        <taxon>Hyphomicrobiales</taxon>
        <taxon>Methylocystaceae</taxon>
        <taxon>Methylocystis</taxon>
    </lineage>
</organism>
<feature type="transmembrane region" description="Helical" evidence="1">
    <location>
        <begin position="307"/>
        <end position="327"/>
    </location>
</feature>
<feature type="transmembrane region" description="Helical" evidence="1">
    <location>
        <begin position="393"/>
        <end position="411"/>
    </location>
</feature>
<feature type="transmembrane region" description="Helical" evidence="1">
    <location>
        <begin position="173"/>
        <end position="197"/>
    </location>
</feature>
<keyword evidence="1" id="KW-0472">Membrane</keyword>
<evidence type="ECO:0000256" key="1">
    <source>
        <dbReference type="SAM" id="Phobius"/>
    </source>
</evidence>